<proteinExistence type="inferred from homology"/>
<dbReference type="RefSeq" id="WP_277583105.1">
    <property type="nucleotide sequence ID" value="NZ_JAMBPY010000003.1"/>
</dbReference>
<dbReference type="InterPro" id="IPR001100">
    <property type="entry name" value="Pyr_nuc-diS_OxRdtase"/>
</dbReference>
<keyword evidence="9" id="KW-0520">NAD</keyword>
<dbReference type="InterPro" id="IPR016156">
    <property type="entry name" value="FAD/NAD-linked_Rdtase_dimer_sf"/>
</dbReference>
<evidence type="ECO:0000256" key="6">
    <source>
        <dbReference type="ARBA" id="ARBA00023157"/>
    </source>
</evidence>
<gene>
    <name evidence="14" type="ORF">M4L89_06780</name>
</gene>
<keyword evidence="15" id="KW-1185">Reference proteome</keyword>
<feature type="disulfide bond" description="Redox-active" evidence="10">
    <location>
        <begin position="43"/>
        <end position="48"/>
    </location>
</feature>
<dbReference type="Proteomes" id="UP001152422">
    <property type="component" value="Unassembled WGS sequence"/>
</dbReference>
<feature type="binding site" evidence="9">
    <location>
        <position position="253"/>
    </location>
    <ligand>
        <name>NAD(+)</name>
        <dbReference type="ChEBI" id="CHEBI:57540"/>
    </ligand>
</feature>
<comment type="cofactor">
    <cofactor evidence="9">
        <name>FAD</name>
        <dbReference type="ChEBI" id="CHEBI:57692"/>
    </cofactor>
    <text evidence="9">Binds 1 FAD per subunit.</text>
</comment>
<sequence>MRQFDLVIIGFGKGGKTLAKFASAQGKKVAVIEKSKKMYGGTCINVGCIPSKTLVHEGLTHNDFNKAFSRKKDVVDVLNNKNYHNLADDNNIEVLDYTAKFKSNNEVNLLNDNEDVVETLHAEDVVINTGAMSVIPPITGVESSQHLYDSAGIMSLDFQPKQLVIIGAGYIALEFASMFANFDTQVTVLERGNDIMAKEDNDIVTEVKKDLANKGVNIIYNVNTERFEDTESGTIVHTSNGDYEADAVLLATGRKPNVDLDLDNTDVTLGEHGEIKVNEYLQTDAQHVYAIGDVKGGMQFTYISLDDFRIVKDQLFGTGVRSTENRGAVPYTVFIDPPMARVGLTGQEAKNQGYNVIENALPVNAIPRHKVNNDPRGLFKVVVNKDTETILGATLYGLESEEIINVLKLAIDQKLNYKVLKDNIYTHPTMVESFNDLFDM</sequence>
<evidence type="ECO:0000259" key="13">
    <source>
        <dbReference type="Pfam" id="PF07992"/>
    </source>
</evidence>
<evidence type="ECO:0000256" key="2">
    <source>
        <dbReference type="ARBA" id="ARBA00022630"/>
    </source>
</evidence>
<dbReference type="GO" id="GO:0050660">
    <property type="term" value="F:flavin adenine dinucleotide binding"/>
    <property type="evidence" value="ECO:0007669"/>
    <property type="project" value="TreeGrafter"/>
</dbReference>
<evidence type="ECO:0000256" key="4">
    <source>
        <dbReference type="ARBA" id="ARBA00022857"/>
    </source>
</evidence>
<name>A0A9X4L3W4_9STAP</name>
<comment type="caution">
    <text evidence="14">The sequence shown here is derived from an EMBL/GenBank/DDBJ whole genome shotgun (WGS) entry which is preliminary data.</text>
</comment>
<evidence type="ECO:0000259" key="12">
    <source>
        <dbReference type="Pfam" id="PF02852"/>
    </source>
</evidence>
<dbReference type="InterPro" id="IPR036188">
    <property type="entry name" value="FAD/NAD-bd_sf"/>
</dbReference>
<dbReference type="Gene3D" id="3.30.390.30">
    <property type="match status" value="1"/>
</dbReference>
<feature type="binding site" evidence="9">
    <location>
        <begin position="167"/>
        <end position="174"/>
    </location>
    <ligand>
        <name>NAD(+)</name>
        <dbReference type="ChEBI" id="CHEBI:57540"/>
    </ligand>
</feature>
<dbReference type="NCBIfam" id="NF041853">
    <property type="entry name" value="hythiocyan_redase_MerA"/>
    <property type="match status" value="1"/>
</dbReference>
<evidence type="ECO:0000256" key="5">
    <source>
        <dbReference type="ARBA" id="ARBA00023002"/>
    </source>
</evidence>
<dbReference type="PROSITE" id="PS00076">
    <property type="entry name" value="PYRIDINE_REDOX_1"/>
    <property type="match status" value="1"/>
</dbReference>
<dbReference type="InterPro" id="IPR004099">
    <property type="entry name" value="Pyr_nucl-diS_OxRdtase_dimer"/>
</dbReference>
<evidence type="ECO:0000256" key="9">
    <source>
        <dbReference type="PIRSR" id="PIRSR000350-3"/>
    </source>
</evidence>
<comment type="similarity">
    <text evidence="1 11">Belongs to the class-I pyridine nucleotide-disulfide oxidoreductase family.</text>
</comment>
<evidence type="ECO:0000313" key="14">
    <source>
        <dbReference type="EMBL" id="MDG0845927.1"/>
    </source>
</evidence>
<feature type="domain" description="Pyridine nucleotide-disulphide oxidoreductase dimerisation" evidence="12">
    <location>
        <begin position="329"/>
        <end position="436"/>
    </location>
</feature>
<keyword evidence="2 11" id="KW-0285">Flavoprotein</keyword>
<dbReference type="AlphaFoldDB" id="A0A9X4L3W4"/>
<feature type="domain" description="FAD/NAD(P)-binding" evidence="13">
    <location>
        <begin position="4"/>
        <end position="302"/>
    </location>
</feature>
<evidence type="ECO:0000256" key="3">
    <source>
        <dbReference type="ARBA" id="ARBA00022827"/>
    </source>
</evidence>
<feature type="binding site" evidence="9">
    <location>
        <position position="293"/>
    </location>
    <ligand>
        <name>FAD</name>
        <dbReference type="ChEBI" id="CHEBI:57692"/>
    </ligand>
</feature>
<organism evidence="14 15">
    <name type="scientific">Staphylococcus equorum</name>
    <dbReference type="NCBI Taxonomy" id="246432"/>
    <lineage>
        <taxon>Bacteria</taxon>
        <taxon>Bacillati</taxon>
        <taxon>Bacillota</taxon>
        <taxon>Bacilli</taxon>
        <taxon>Bacillales</taxon>
        <taxon>Staphylococcaceae</taxon>
        <taxon>Staphylococcus</taxon>
    </lineage>
</organism>
<evidence type="ECO:0000313" key="15">
    <source>
        <dbReference type="Proteomes" id="UP001152422"/>
    </source>
</evidence>
<dbReference type="Gene3D" id="3.50.50.60">
    <property type="entry name" value="FAD/NAD(P)-binding domain"/>
    <property type="match status" value="2"/>
</dbReference>
<evidence type="ECO:0000256" key="8">
    <source>
        <dbReference type="PIRSR" id="PIRSR000350-2"/>
    </source>
</evidence>
<dbReference type="FunFam" id="3.30.390.30:FF:000001">
    <property type="entry name" value="Dihydrolipoyl dehydrogenase"/>
    <property type="match status" value="1"/>
</dbReference>
<keyword evidence="3 9" id="KW-0274">FAD</keyword>
<dbReference type="InterPro" id="IPR012999">
    <property type="entry name" value="Pyr_OxRdtase_I_AS"/>
</dbReference>
<dbReference type="Pfam" id="PF02852">
    <property type="entry name" value="Pyr_redox_dim"/>
    <property type="match status" value="1"/>
</dbReference>
<dbReference type="PRINTS" id="PR00368">
    <property type="entry name" value="FADPNR"/>
</dbReference>
<keyword evidence="4" id="KW-0521">NADP</keyword>
<evidence type="ECO:0000256" key="1">
    <source>
        <dbReference type="ARBA" id="ARBA00007532"/>
    </source>
</evidence>
<reference evidence="14" key="1">
    <citation type="submission" date="2022-05" db="EMBL/GenBank/DDBJ databases">
        <title>Comparative genomics of Staphylococcus equorum isolates.</title>
        <authorList>
            <person name="Luelf R.H."/>
        </authorList>
    </citation>
    <scope>NUCLEOTIDE SEQUENCE</scope>
    <source>
        <strain evidence="14">TMW 2.2497</strain>
    </source>
</reference>
<feature type="binding site" evidence="9">
    <location>
        <position position="52"/>
    </location>
    <ligand>
        <name>FAD</name>
        <dbReference type="ChEBI" id="CHEBI:57692"/>
    </ligand>
</feature>
<dbReference type="GO" id="GO:0016668">
    <property type="term" value="F:oxidoreductase activity, acting on a sulfur group of donors, NAD(P) as acceptor"/>
    <property type="evidence" value="ECO:0007669"/>
    <property type="project" value="InterPro"/>
</dbReference>
<dbReference type="SUPFAM" id="SSF51905">
    <property type="entry name" value="FAD/NAD(P)-binding domain"/>
    <property type="match status" value="1"/>
</dbReference>
<dbReference type="Pfam" id="PF07992">
    <property type="entry name" value="Pyr_redox_2"/>
    <property type="match status" value="1"/>
</dbReference>
<keyword evidence="6" id="KW-1015">Disulfide bond</keyword>
<dbReference type="GO" id="GO:0003955">
    <property type="term" value="F:NAD(P)H dehydrogenase (quinone) activity"/>
    <property type="evidence" value="ECO:0007669"/>
    <property type="project" value="TreeGrafter"/>
</dbReference>
<dbReference type="EMBL" id="JAMBQA010000003">
    <property type="protein sequence ID" value="MDG0845927.1"/>
    <property type="molecule type" value="Genomic_DNA"/>
</dbReference>
<evidence type="ECO:0000256" key="7">
    <source>
        <dbReference type="ARBA" id="ARBA00023284"/>
    </source>
</evidence>
<dbReference type="PANTHER" id="PTHR43014">
    <property type="entry name" value="MERCURIC REDUCTASE"/>
    <property type="match status" value="1"/>
</dbReference>
<dbReference type="PANTHER" id="PTHR43014:SF4">
    <property type="entry name" value="PYRIDINE NUCLEOTIDE-DISULFIDE OXIDOREDUCTASE RCLA-RELATED"/>
    <property type="match status" value="1"/>
</dbReference>
<evidence type="ECO:0000256" key="10">
    <source>
        <dbReference type="PIRSR" id="PIRSR000350-4"/>
    </source>
</evidence>
<feature type="active site" description="Proton acceptor" evidence="8">
    <location>
        <position position="427"/>
    </location>
</feature>
<keyword evidence="5 11" id="KW-0560">Oxidoreductase</keyword>
<keyword evidence="9" id="KW-0547">Nucleotide-binding</keyword>
<feature type="binding site" evidence="9">
    <location>
        <position position="190"/>
    </location>
    <ligand>
        <name>NAD(+)</name>
        <dbReference type="ChEBI" id="CHEBI:57540"/>
    </ligand>
</feature>
<dbReference type="PIRSF" id="PIRSF000350">
    <property type="entry name" value="Mercury_reductase_MerA"/>
    <property type="match status" value="1"/>
</dbReference>
<keyword evidence="7 11" id="KW-0676">Redox-active center</keyword>
<dbReference type="PRINTS" id="PR00411">
    <property type="entry name" value="PNDRDTASEI"/>
</dbReference>
<dbReference type="InterPro" id="IPR023753">
    <property type="entry name" value="FAD/NAD-binding_dom"/>
</dbReference>
<protein>
    <submittedName>
        <fullName evidence="14">FAD-dependent oxidoreductase</fullName>
    </submittedName>
</protein>
<evidence type="ECO:0000256" key="11">
    <source>
        <dbReference type="RuleBase" id="RU003691"/>
    </source>
</evidence>
<dbReference type="SUPFAM" id="SSF55424">
    <property type="entry name" value="FAD/NAD-linked reductases, dimerisation (C-terminal) domain"/>
    <property type="match status" value="1"/>
</dbReference>
<accession>A0A9X4L3W4</accession>